<protein>
    <submittedName>
        <fullName evidence="2">GNAT family N-acetyltransferase</fullName>
    </submittedName>
</protein>
<dbReference type="InterPro" id="IPR052523">
    <property type="entry name" value="Trichothecene_AcTrans"/>
</dbReference>
<dbReference type="EMBL" id="BAAAHH010000012">
    <property type="protein sequence ID" value="GAA0952805.1"/>
    <property type="molecule type" value="Genomic_DNA"/>
</dbReference>
<dbReference type="PANTHER" id="PTHR42791">
    <property type="entry name" value="GNAT FAMILY ACETYLTRANSFERASE"/>
    <property type="match status" value="1"/>
</dbReference>
<dbReference type="RefSeq" id="WP_344241797.1">
    <property type="nucleotide sequence ID" value="NZ_BAAAHH010000012.1"/>
</dbReference>
<feature type="domain" description="N-acetyltransferase" evidence="1">
    <location>
        <begin position="3"/>
        <end position="189"/>
    </location>
</feature>
<evidence type="ECO:0000259" key="1">
    <source>
        <dbReference type="PROSITE" id="PS51186"/>
    </source>
</evidence>
<dbReference type="PROSITE" id="PS51186">
    <property type="entry name" value="GNAT"/>
    <property type="match status" value="1"/>
</dbReference>
<dbReference type="Proteomes" id="UP001500665">
    <property type="component" value="Unassembled WGS sequence"/>
</dbReference>
<accession>A0ABP4BNW8</accession>
<proteinExistence type="predicted"/>
<evidence type="ECO:0000313" key="3">
    <source>
        <dbReference type="Proteomes" id="UP001500665"/>
    </source>
</evidence>
<reference evidence="3" key="1">
    <citation type="journal article" date="2019" name="Int. J. Syst. Evol. Microbiol.">
        <title>The Global Catalogue of Microorganisms (GCM) 10K type strain sequencing project: providing services to taxonomists for standard genome sequencing and annotation.</title>
        <authorList>
            <consortium name="The Broad Institute Genomics Platform"/>
            <consortium name="The Broad Institute Genome Sequencing Center for Infectious Disease"/>
            <person name="Wu L."/>
            <person name="Ma J."/>
        </authorList>
    </citation>
    <scope>NUCLEOTIDE SEQUENCE [LARGE SCALE GENOMIC DNA]</scope>
    <source>
        <strain evidence="3">JCM 10696</strain>
    </source>
</reference>
<dbReference type="SUPFAM" id="SSF55729">
    <property type="entry name" value="Acyl-CoA N-acyltransferases (Nat)"/>
    <property type="match status" value="1"/>
</dbReference>
<evidence type="ECO:0000313" key="2">
    <source>
        <dbReference type="EMBL" id="GAA0952805.1"/>
    </source>
</evidence>
<keyword evidence="3" id="KW-1185">Reference proteome</keyword>
<sequence length="191" mass="20416">MNVLVRQASSADLEAAARVLAAAFDDYPWTRWAIPEDGYLGRLERLQHLYLSHALENGVVLVDDEVRAVAAFLPPDVPAMSQERQKRVAELHGSRLSALAAVVLPEPPRRSWSLATLGVHPARQGAGLGSALITAGLALADRDAAPGGVALETSDERNVRLYRRSGFTVTAETPIADGPTVYSMSRPPGTA</sequence>
<dbReference type="Gene3D" id="3.40.630.30">
    <property type="match status" value="1"/>
</dbReference>
<comment type="caution">
    <text evidence="2">The sequence shown here is derived from an EMBL/GenBank/DDBJ whole genome shotgun (WGS) entry which is preliminary data.</text>
</comment>
<name>A0ABP4BNW8_9ACTN</name>
<organism evidence="2 3">
    <name type="scientific">Actinocorallia libanotica</name>
    <dbReference type="NCBI Taxonomy" id="46162"/>
    <lineage>
        <taxon>Bacteria</taxon>
        <taxon>Bacillati</taxon>
        <taxon>Actinomycetota</taxon>
        <taxon>Actinomycetes</taxon>
        <taxon>Streptosporangiales</taxon>
        <taxon>Thermomonosporaceae</taxon>
        <taxon>Actinocorallia</taxon>
    </lineage>
</organism>
<dbReference type="InterPro" id="IPR016181">
    <property type="entry name" value="Acyl_CoA_acyltransferase"/>
</dbReference>
<dbReference type="CDD" id="cd04301">
    <property type="entry name" value="NAT_SF"/>
    <property type="match status" value="1"/>
</dbReference>
<dbReference type="Pfam" id="PF13508">
    <property type="entry name" value="Acetyltransf_7"/>
    <property type="match status" value="1"/>
</dbReference>
<dbReference type="PANTHER" id="PTHR42791:SF1">
    <property type="entry name" value="N-ACETYLTRANSFERASE DOMAIN-CONTAINING PROTEIN"/>
    <property type="match status" value="1"/>
</dbReference>
<dbReference type="InterPro" id="IPR000182">
    <property type="entry name" value="GNAT_dom"/>
</dbReference>
<gene>
    <name evidence="2" type="ORF">GCM10009550_34050</name>
</gene>